<dbReference type="EMBL" id="MPJD01000051">
    <property type="protein sequence ID" value="OKA17451.1"/>
    <property type="molecule type" value="Genomic_DNA"/>
</dbReference>
<dbReference type="GO" id="GO:0016747">
    <property type="term" value="F:acyltransferase activity, transferring groups other than amino-acyl groups"/>
    <property type="evidence" value="ECO:0007669"/>
    <property type="project" value="InterPro"/>
</dbReference>
<organism evidence="2 3">
    <name type="scientific">Pseudomonas versuta</name>
    <dbReference type="NCBI Taxonomy" id="1788301"/>
    <lineage>
        <taxon>Bacteria</taxon>
        <taxon>Pseudomonadati</taxon>
        <taxon>Pseudomonadota</taxon>
        <taxon>Gammaproteobacteria</taxon>
        <taxon>Pseudomonadales</taxon>
        <taxon>Pseudomonadaceae</taxon>
        <taxon>Pseudomonas</taxon>
    </lineage>
</organism>
<gene>
    <name evidence="2" type="ORF">BOH74_22590</name>
</gene>
<protein>
    <submittedName>
        <fullName evidence="2">GNAT family N-acetyltransferase</fullName>
    </submittedName>
</protein>
<reference evidence="2 3" key="1">
    <citation type="submission" date="2016-11" db="EMBL/GenBank/DDBJ databases">
        <title>Draft genome of Pseudomonas versuta A4R1.12.</title>
        <authorList>
            <person name="See-Too W.-S."/>
        </authorList>
    </citation>
    <scope>NUCLEOTIDE SEQUENCE [LARGE SCALE GENOMIC DNA]</scope>
    <source>
        <strain evidence="2 3">A4R1.12</strain>
    </source>
</reference>
<name>A0A853ZSI2_9PSED</name>
<dbReference type="RefSeq" id="WP_073510856.1">
    <property type="nucleotide sequence ID" value="NZ_MPJD01000051.1"/>
</dbReference>
<feature type="domain" description="N-acetyltransferase" evidence="1">
    <location>
        <begin position="12"/>
        <end position="139"/>
    </location>
</feature>
<dbReference type="SUPFAM" id="SSF55729">
    <property type="entry name" value="Acyl-CoA N-acyltransferases (Nat)"/>
    <property type="match status" value="1"/>
</dbReference>
<dbReference type="InterPro" id="IPR016181">
    <property type="entry name" value="Acyl_CoA_acyltransferase"/>
</dbReference>
<evidence type="ECO:0000259" key="1">
    <source>
        <dbReference type="Pfam" id="PF13302"/>
    </source>
</evidence>
<evidence type="ECO:0000313" key="3">
    <source>
        <dbReference type="Proteomes" id="UP000185990"/>
    </source>
</evidence>
<accession>A0A853ZSI2</accession>
<dbReference type="Gene3D" id="3.40.630.30">
    <property type="match status" value="1"/>
</dbReference>
<proteinExistence type="predicted"/>
<dbReference type="AlphaFoldDB" id="A0A853ZSI2"/>
<evidence type="ECO:0000313" key="2">
    <source>
        <dbReference type="EMBL" id="OKA17451.1"/>
    </source>
</evidence>
<sequence length="196" mass="23156">MTLITYGYSAHLRTWRKSDIPGYAELAADSQVMKYISNGKVRTYREIETEVDRFQQLQRELGISRWVVTRSDDNIFLGYSGLEPKEFGINFGMRFQRKWWGTPWPLIGAHLALRHAFDDLNLNSVYSLTNVSHVKAIQTTMKYLNIRSLDDDIHQTPYGPHRRIIYTKALFDANREKNEARIERVLHRYLRMERMA</sequence>
<dbReference type="InterPro" id="IPR000182">
    <property type="entry name" value="GNAT_dom"/>
</dbReference>
<comment type="caution">
    <text evidence="2">The sequence shown here is derived from an EMBL/GenBank/DDBJ whole genome shotgun (WGS) entry which is preliminary data.</text>
</comment>
<dbReference type="Pfam" id="PF13302">
    <property type="entry name" value="Acetyltransf_3"/>
    <property type="match status" value="1"/>
</dbReference>
<dbReference type="Proteomes" id="UP000185990">
    <property type="component" value="Unassembled WGS sequence"/>
</dbReference>